<accession>G3HH87</accession>
<evidence type="ECO:0000313" key="1">
    <source>
        <dbReference type="EMBL" id="EGV99044.1"/>
    </source>
</evidence>
<reference evidence="2" key="1">
    <citation type="journal article" date="2011" name="Nat. Biotechnol.">
        <title>The genomic sequence of the Chinese hamster ovary (CHO)-K1 cell line.</title>
        <authorList>
            <person name="Xu X."/>
            <person name="Nagarajan H."/>
            <person name="Lewis N.E."/>
            <person name="Pan S."/>
            <person name="Cai Z."/>
            <person name="Liu X."/>
            <person name="Chen W."/>
            <person name="Xie M."/>
            <person name="Wang W."/>
            <person name="Hammond S."/>
            <person name="Andersen M.R."/>
            <person name="Neff N."/>
            <person name="Passarelli B."/>
            <person name="Koh W."/>
            <person name="Fan H.C."/>
            <person name="Wang J."/>
            <person name="Gui Y."/>
            <person name="Lee K.H."/>
            <person name="Betenbaugh M.J."/>
            <person name="Quake S.R."/>
            <person name="Famili I."/>
            <person name="Palsson B.O."/>
            <person name="Wang J."/>
        </authorList>
    </citation>
    <scope>NUCLEOTIDE SEQUENCE [LARGE SCALE GENOMIC DNA]</scope>
    <source>
        <strain evidence="2">CHO K1 cell line</strain>
    </source>
</reference>
<proteinExistence type="predicted"/>
<gene>
    <name evidence="1" type="ORF">I79_009985</name>
</gene>
<organism evidence="1 2">
    <name type="scientific">Cricetulus griseus</name>
    <name type="common">Chinese hamster</name>
    <name type="synonym">Cricetulus barabensis griseus</name>
    <dbReference type="NCBI Taxonomy" id="10029"/>
    <lineage>
        <taxon>Eukaryota</taxon>
        <taxon>Metazoa</taxon>
        <taxon>Chordata</taxon>
        <taxon>Craniata</taxon>
        <taxon>Vertebrata</taxon>
        <taxon>Euteleostomi</taxon>
        <taxon>Mammalia</taxon>
        <taxon>Eutheria</taxon>
        <taxon>Euarchontoglires</taxon>
        <taxon>Glires</taxon>
        <taxon>Rodentia</taxon>
        <taxon>Myomorpha</taxon>
        <taxon>Muroidea</taxon>
        <taxon>Cricetidae</taxon>
        <taxon>Cricetinae</taxon>
        <taxon>Cricetulus</taxon>
    </lineage>
</organism>
<dbReference type="InParanoid" id="G3HH87"/>
<name>G3HH87_CRIGR</name>
<dbReference type="AlphaFoldDB" id="G3HH87"/>
<evidence type="ECO:0000313" key="2">
    <source>
        <dbReference type="Proteomes" id="UP000001075"/>
    </source>
</evidence>
<dbReference type="Proteomes" id="UP000001075">
    <property type="component" value="Unassembled WGS sequence"/>
</dbReference>
<protein>
    <submittedName>
        <fullName evidence="1">Uncharacterized protein</fullName>
    </submittedName>
</protein>
<dbReference type="EMBL" id="JH000372">
    <property type="protein sequence ID" value="EGV99044.1"/>
    <property type="molecule type" value="Genomic_DNA"/>
</dbReference>
<sequence length="61" mass="6274">MPVWSRIHNLLFYLEYSLGGGGSGGYGGGSSVNRSTNWSSPGGSNLGVFFSLALVSFTAVG</sequence>